<dbReference type="SUPFAM" id="SSF53474">
    <property type="entry name" value="alpha/beta-Hydrolases"/>
    <property type="match status" value="1"/>
</dbReference>
<gene>
    <name evidence="3" type="ordered locus">HRM2_08980</name>
</gene>
<dbReference type="InterPro" id="IPR050266">
    <property type="entry name" value="AB_hydrolase_sf"/>
</dbReference>
<sequence length="317" mass="34676">MLSPNRFLLSNMIPSVGTAFKPGLHILIGVVVSFALLWALYTLFMPVSGCFIRYLVWTTTPAGVALKGRVKTGDATIHFVSYGKGPAILLLHGGLSNRLIWFSQIPWLVATGHRVVLPDTRGHGESGIGNRPLNYRLLASDAIHVLDTLDIPLADVIGWSDGGNTALRMGQYWTGRIGRIVTVSANFSPSGLTPGALEETHTQSWGVSYWFKSWWTGAGKRLTGLERRIKQMWQKFPVLESVELENITNPTLVMVGTHDLISIAHAEKMASLLAHGTLKIIPGGHSIPVTHSKELNEAIAEFLGIPCPDLKVFDLWG</sequence>
<accession>C0QKE0</accession>
<dbReference type="AlphaFoldDB" id="C0QKE0"/>
<keyword evidence="1" id="KW-1133">Transmembrane helix</keyword>
<dbReference type="PANTHER" id="PTHR43798">
    <property type="entry name" value="MONOACYLGLYCEROL LIPASE"/>
    <property type="match status" value="1"/>
</dbReference>
<dbReference type="HOGENOM" id="CLU_020336_50_5_7"/>
<keyword evidence="1" id="KW-0472">Membrane</keyword>
<evidence type="ECO:0000259" key="2">
    <source>
        <dbReference type="Pfam" id="PF12697"/>
    </source>
</evidence>
<keyword evidence="4" id="KW-1185">Reference proteome</keyword>
<evidence type="ECO:0000313" key="4">
    <source>
        <dbReference type="Proteomes" id="UP000000442"/>
    </source>
</evidence>
<feature type="domain" description="AB hydrolase-1" evidence="2">
    <location>
        <begin position="88"/>
        <end position="297"/>
    </location>
</feature>
<proteinExistence type="predicted"/>
<name>C0QKE0_DESAH</name>
<dbReference type="STRING" id="177437.HRM2_08980"/>
<organism evidence="3 4">
    <name type="scientific">Desulforapulum autotrophicum (strain ATCC 43914 / DSM 3382 / VKM B-1955 / HRM2)</name>
    <name type="common">Desulfobacterium autotrophicum</name>
    <dbReference type="NCBI Taxonomy" id="177437"/>
    <lineage>
        <taxon>Bacteria</taxon>
        <taxon>Pseudomonadati</taxon>
        <taxon>Thermodesulfobacteriota</taxon>
        <taxon>Desulfobacteria</taxon>
        <taxon>Desulfobacterales</taxon>
        <taxon>Desulfobacteraceae</taxon>
        <taxon>Desulforapulum</taxon>
    </lineage>
</organism>
<dbReference type="eggNOG" id="COG1073">
    <property type="taxonomic scope" value="Bacteria"/>
</dbReference>
<dbReference type="Proteomes" id="UP000000442">
    <property type="component" value="Chromosome"/>
</dbReference>
<dbReference type="OrthoDB" id="9785408at2"/>
<evidence type="ECO:0000256" key="1">
    <source>
        <dbReference type="SAM" id="Phobius"/>
    </source>
</evidence>
<dbReference type="KEGG" id="dat:HRM2_08980"/>
<evidence type="ECO:0000313" key="3">
    <source>
        <dbReference type="EMBL" id="ACN14011.1"/>
    </source>
</evidence>
<dbReference type="PANTHER" id="PTHR43798:SF33">
    <property type="entry name" value="HYDROLASE, PUTATIVE (AFU_ORTHOLOGUE AFUA_2G14860)-RELATED"/>
    <property type="match status" value="1"/>
</dbReference>
<dbReference type="GO" id="GO:0016020">
    <property type="term" value="C:membrane"/>
    <property type="evidence" value="ECO:0007669"/>
    <property type="project" value="TreeGrafter"/>
</dbReference>
<protein>
    <recommendedName>
        <fullName evidence="2">AB hydrolase-1 domain-containing protein</fullName>
    </recommendedName>
</protein>
<dbReference type="EMBL" id="CP001087">
    <property type="protein sequence ID" value="ACN14011.1"/>
    <property type="molecule type" value="Genomic_DNA"/>
</dbReference>
<dbReference type="GO" id="GO:0047372">
    <property type="term" value="F:monoacylglycerol lipase activity"/>
    <property type="evidence" value="ECO:0007669"/>
    <property type="project" value="TreeGrafter"/>
</dbReference>
<dbReference type="InterPro" id="IPR000073">
    <property type="entry name" value="AB_hydrolase_1"/>
</dbReference>
<reference evidence="3 4" key="1">
    <citation type="journal article" date="2009" name="Environ. Microbiol.">
        <title>Genome sequence of Desulfobacterium autotrophicum HRM2, a marine sulfate reducer oxidizing organic carbon completely to carbon dioxide.</title>
        <authorList>
            <person name="Strittmatter A.W."/>
            <person name="Liesegang H."/>
            <person name="Rabus R."/>
            <person name="Decker I."/>
            <person name="Amann J."/>
            <person name="Andres S."/>
            <person name="Henne A."/>
            <person name="Fricke W.F."/>
            <person name="Martinez-Arias R."/>
            <person name="Bartels D."/>
            <person name="Goesmann A."/>
            <person name="Krause L."/>
            <person name="Puehler A."/>
            <person name="Klenk H.P."/>
            <person name="Richter M."/>
            <person name="Schuler M."/>
            <person name="Gloeckner F.O."/>
            <person name="Meyerdierks A."/>
            <person name="Gottschalk G."/>
            <person name="Amann R."/>
        </authorList>
    </citation>
    <scope>NUCLEOTIDE SEQUENCE [LARGE SCALE GENOMIC DNA]</scope>
    <source>
        <strain evidence="4">ATCC 43914 / DSM 3382 / HRM2</strain>
    </source>
</reference>
<keyword evidence="1" id="KW-0812">Transmembrane</keyword>
<dbReference type="InterPro" id="IPR029058">
    <property type="entry name" value="AB_hydrolase_fold"/>
</dbReference>
<dbReference type="GO" id="GO:0046464">
    <property type="term" value="P:acylglycerol catabolic process"/>
    <property type="evidence" value="ECO:0007669"/>
    <property type="project" value="TreeGrafter"/>
</dbReference>
<dbReference type="Pfam" id="PF12697">
    <property type="entry name" value="Abhydrolase_6"/>
    <property type="match status" value="1"/>
</dbReference>
<dbReference type="Gene3D" id="3.40.50.1820">
    <property type="entry name" value="alpha/beta hydrolase"/>
    <property type="match status" value="1"/>
</dbReference>
<feature type="transmembrane region" description="Helical" evidence="1">
    <location>
        <begin position="24"/>
        <end position="44"/>
    </location>
</feature>